<reference evidence="7 8" key="2">
    <citation type="submission" date="2018-09" db="EMBL/GenBank/DDBJ databases">
        <title>Genome of Sphaerochaeta halotolerans strain 4-11.</title>
        <authorList>
            <person name="Nazina T.N."/>
            <person name="Sokolova D.S."/>
        </authorList>
    </citation>
    <scope>NUCLEOTIDE SEQUENCE [LARGE SCALE GENOMIC DNA]</scope>
    <source>
        <strain evidence="7 8">4-11</strain>
    </source>
</reference>
<reference evidence="8" key="1">
    <citation type="submission" date="2018-08" db="EMBL/GenBank/DDBJ databases">
        <authorList>
            <person name="Grouzdev D.S."/>
            <person name="Krutkina M.S."/>
        </authorList>
    </citation>
    <scope>NUCLEOTIDE SEQUENCE [LARGE SCALE GENOMIC DNA]</scope>
    <source>
        <strain evidence="8">4-11</strain>
    </source>
</reference>
<dbReference type="GO" id="GO:0006062">
    <property type="term" value="P:sorbitol catabolic process"/>
    <property type="evidence" value="ECO:0007669"/>
    <property type="project" value="TreeGrafter"/>
</dbReference>
<dbReference type="InterPro" id="IPR013154">
    <property type="entry name" value="ADH-like_N"/>
</dbReference>
<keyword evidence="8" id="KW-1185">Reference proteome</keyword>
<feature type="domain" description="Alcohol dehydrogenase-like N-terminal" evidence="6">
    <location>
        <begin position="27"/>
        <end position="138"/>
    </location>
</feature>
<dbReference type="PANTHER" id="PTHR43161">
    <property type="entry name" value="SORBITOL DEHYDROGENASE"/>
    <property type="match status" value="1"/>
</dbReference>
<dbReference type="EMBL" id="QUWK01000014">
    <property type="protein sequence ID" value="RFU93972.1"/>
    <property type="molecule type" value="Genomic_DNA"/>
</dbReference>
<comment type="similarity">
    <text evidence="2">Belongs to the zinc-containing alcohol dehydrogenase family.</text>
</comment>
<evidence type="ECO:0000313" key="8">
    <source>
        <dbReference type="Proteomes" id="UP000264002"/>
    </source>
</evidence>
<dbReference type="SUPFAM" id="SSF50129">
    <property type="entry name" value="GroES-like"/>
    <property type="match status" value="1"/>
</dbReference>
<evidence type="ECO:0000256" key="4">
    <source>
        <dbReference type="ARBA" id="ARBA00022833"/>
    </source>
</evidence>
<dbReference type="Gene3D" id="3.40.50.720">
    <property type="entry name" value="NAD(P)-binding Rossmann-like Domain"/>
    <property type="match status" value="1"/>
</dbReference>
<protein>
    <recommendedName>
        <fullName evidence="6">Alcohol dehydrogenase-like N-terminal domain-containing protein</fullName>
    </recommendedName>
</protein>
<dbReference type="Proteomes" id="UP000264002">
    <property type="component" value="Unassembled WGS sequence"/>
</dbReference>
<dbReference type="Pfam" id="PF08240">
    <property type="entry name" value="ADH_N"/>
    <property type="match status" value="1"/>
</dbReference>
<dbReference type="AlphaFoldDB" id="A0A372MDY2"/>
<dbReference type="GO" id="GO:0008270">
    <property type="term" value="F:zinc ion binding"/>
    <property type="evidence" value="ECO:0007669"/>
    <property type="project" value="InterPro"/>
</dbReference>
<comment type="caution">
    <text evidence="7">The sequence shown here is derived from an EMBL/GenBank/DDBJ whole genome shotgun (WGS) entry which is preliminary data.</text>
</comment>
<proteinExistence type="inferred from homology"/>
<dbReference type="InterPro" id="IPR002328">
    <property type="entry name" value="ADH_Zn_CS"/>
</dbReference>
<evidence type="ECO:0000256" key="3">
    <source>
        <dbReference type="ARBA" id="ARBA00022723"/>
    </source>
</evidence>
<name>A0A372MDY2_9SPIR</name>
<dbReference type="InterPro" id="IPR011032">
    <property type="entry name" value="GroES-like_sf"/>
</dbReference>
<evidence type="ECO:0000313" key="7">
    <source>
        <dbReference type="EMBL" id="RFU93972.1"/>
    </source>
</evidence>
<accession>A0A372MDY2</accession>
<sequence length="225" mass="24386">MKALVLEEKGRLNVRDVPIEEHMSSYDVTVDVKACGICGSDVHYYTEGAIGEFVVKEPMILGHEAAGVVVAKGEQVTNLEIGDLVCMEPGVPDLQSDQVLEGNYNLDPGISFWATPPIHGCLREQVVHPSRFCFKLPKGVSVQEGAMMEPLATGIEAAKKAQVKPGDTALVVGAGTIGIMVAISCLAAIKPLCKQETQGYFIFLQIMHSLQSFFASYREFLMIGR</sequence>
<keyword evidence="3" id="KW-0479">Metal-binding</keyword>
<comment type="cofactor">
    <cofactor evidence="1">
        <name>Zn(2+)</name>
        <dbReference type="ChEBI" id="CHEBI:29105"/>
    </cofactor>
</comment>
<evidence type="ECO:0000256" key="1">
    <source>
        <dbReference type="ARBA" id="ARBA00001947"/>
    </source>
</evidence>
<evidence type="ECO:0000256" key="2">
    <source>
        <dbReference type="ARBA" id="ARBA00008072"/>
    </source>
</evidence>
<dbReference type="PANTHER" id="PTHR43161:SF9">
    <property type="entry name" value="SORBITOL DEHYDROGENASE"/>
    <property type="match status" value="1"/>
</dbReference>
<organism evidence="7 8">
    <name type="scientific">Sphaerochaeta halotolerans</name>
    <dbReference type="NCBI Taxonomy" id="2293840"/>
    <lineage>
        <taxon>Bacteria</taxon>
        <taxon>Pseudomonadati</taxon>
        <taxon>Spirochaetota</taxon>
        <taxon>Spirochaetia</taxon>
        <taxon>Spirochaetales</taxon>
        <taxon>Sphaerochaetaceae</taxon>
        <taxon>Sphaerochaeta</taxon>
    </lineage>
</organism>
<evidence type="ECO:0000259" key="6">
    <source>
        <dbReference type="Pfam" id="PF08240"/>
    </source>
</evidence>
<keyword evidence="4" id="KW-0862">Zinc</keyword>
<keyword evidence="5" id="KW-0560">Oxidoreductase</keyword>
<dbReference type="Gene3D" id="3.90.180.10">
    <property type="entry name" value="Medium-chain alcohol dehydrogenases, catalytic domain"/>
    <property type="match status" value="1"/>
</dbReference>
<dbReference type="GO" id="GO:0003939">
    <property type="term" value="F:L-iditol 2-dehydrogenase (NAD+) activity"/>
    <property type="evidence" value="ECO:0007669"/>
    <property type="project" value="TreeGrafter"/>
</dbReference>
<evidence type="ECO:0000256" key="5">
    <source>
        <dbReference type="ARBA" id="ARBA00023002"/>
    </source>
</evidence>
<gene>
    <name evidence="7" type="ORF">DYP60_11905</name>
</gene>
<dbReference type="PROSITE" id="PS00059">
    <property type="entry name" value="ADH_ZINC"/>
    <property type="match status" value="1"/>
</dbReference>
<dbReference type="RefSeq" id="WP_117331235.1">
    <property type="nucleotide sequence ID" value="NZ_QUWK01000014.1"/>
</dbReference>